<comment type="similarity">
    <text evidence="2">Belongs to the SusD family.</text>
</comment>
<dbReference type="InterPro" id="IPR011990">
    <property type="entry name" value="TPR-like_helical_dom_sf"/>
</dbReference>
<evidence type="ECO:0000259" key="6">
    <source>
        <dbReference type="Pfam" id="PF07980"/>
    </source>
</evidence>
<feature type="domain" description="RagB/SusD" evidence="6">
    <location>
        <begin position="317"/>
        <end position="636"/>
    </location>
</feature>
<gene>
    <name evidence="8" type="ORF">F3F73_21100</name>
</gene>
<evidence type="ECO:0000256" key="4">
    <source>
        <dbReference type="ARBA" id="ARBA00023136"/>
    </source>
</evidence>
<evidence type="ECO:0000313" key="9">
    <source>
        <dbReference type="Proteomes" id="UP000422221"/>
    </source>
</evidence>
<sequence length="636" mass="72347">MKRMILYTLLVFIAIGFSACDDWLDREPKTFIDDEKAYSGKENITAIITNLYNRLPDTGAMYQGTGYFTELDEAMSGVGQNDLKGYANGYLEYYDYTLMRDINTHLSKLKNVTVLSEDEKSYYIAEARFIRAYVYFEMVKRMGGVPLITDVMVYDPSKDITTYEVPRSKEYEIYDFIASELDEILDDLNLPAIIQYNRASKGAALALKCRAMLYAGSLAKYNSLMEEPVSLPGQEVGIPVSMSVKYYQASLQAAKDLMDMGIYGLYDKDADKKTNFYKLFTTLPNAGNNESIFIKEYLAPTILHSWTASNLPRSFTGGGTSGTAVNPSLNLVDAFKNLDGTDGKLQAYVDPDHADETSTTTNKFDNNPESYLYYDNIEDIFRNKDNRLFATVMLPGSTFMNKALDIRAGIAYYNEKSKKLVFYEQGNKLDNPNDLTIDGVLITEAKTGYDGPSEADYITRTGFYVRKYMDEKTESDGGSAVSFIRYRYGEVLLNAAEAAYELGGAENESFALDCINQLRERAGFTKLLESLAIDDIRAERQVELAFEGHRFYDLRRWRIAEDIWNGNNQSKTAMLYGLWPYKVYRPGHETHNKWIFIRRLPAKFPTPRKFNRVNYYSAFNADVLTKNSKLVKNPGH</sequence>
<keyword evidence="3" id="KW-0732">Signal</keyword>
<dbReference type="Pfam" id="PF14322">
    <property type="entry name" value="SusD-like_3"/>
    <property type="match status" value="1"/>
</dbReference>
<dbReference type="Proteomes" id="UP000422221">
    <property type="component" value="Unassembled WGS sequence"/>
</dbReference>
<dbReference type="RefSeq" id="WP_130058708.1">
    <property type="nucleotide sequence ID" value="NZ_JADNPJ010000002.1"/>
</dbReference>
<evidence type="ECO:0000256" key="2">
    <source>
        <dbReference type="ARBA" id="ARBA00006275"/>
    </source>
</evidence>
<feature type="domain" description="SusD-like N-terminal" evidence="7">
    <location>
        <begin position="84"/>
        <end position="211"/>
    </location>
</feature>
<dbReference type="SUPFAM" id="SSF48452">
    <property type="entry name" value="TPR-like"/>
    <property type="match status" value="1"/>
</dbReference>
<dbReference type="PROSITE" id="PS51257">
    <property type="entry name" value="PROKAR_LIPOPROTEIN"/>
    <property type="match status" value="1"/>
</dbReference>
<name>A0A7J4XDB9_9BACE</name>
<proteinExistence type="inferred from homology"/>
<accession>A0A7J4XDB9</accession>
<comment type="caution">
    <text evidence="8">The sequence shown here is derived from an EMBL/GenBank/DDBJ whole genome shotgun (WGS) entry which is preliminary data.</text>
</comment>
<evidence type="ECO:0000256" key="3">
    <source>
        <dbReference type="ARBA" id="ARBA00022729"/>
    </source>
</evidence>
<comment type="subcellular location">
    <subcellularLocation>
        <location evidence="1">Cell outer membrane</location>
    </subcellularLocation>
</comment>
<evidence type="ECO:0000256" key="1">
    <source>
        <dbReference type="ARBA" id="ARBA00004442"/>
    </source>
</evidence>
<keyword evidence="4" id="KW-0472">Membrane</keyword>
<evidence type="ECO:0000259" key="7">
    <source>
        <dbReference type="Pfam" id="PF14322"/>
    </source>
</evidence>
<protein>
    <submittedName>
        <fullName evidence="8">RagB/SusD family nutrient uptake outer membrane protein</fullName>
    </submittedName>
</protein>
<reference evidence="8 9" key="1">
    <citation type="journal article" date="2019" name="Nat. Med.">
        <title>A library of human gut bacterial isolates paired with longitudinal multiomics data enables mechanistic microbiome research.</title>
        <authorList>
            <person name="Poyet M."/>
            <person name="Groussin M."/>
            <person name="Gibbons S.M."/>
            <person name="Avila-Pacheco J."/>
            <person name="Jiang X."/>
            <person name="Kearney S.M."/>
            <person name="Perrotta A.R."/>
            <person name="Berdy B."/>
            <person name="Zhao S."/>
            <person name="Lieberman T.D."/>
            <person name="Swanson P.K."/>
            <person name="Smith M."/>
            <person name="Roesemann S."/>
            <person name="Alexander J.E."/>
            <person name="Rich S.A."/>
            <person name="Livny J."/>
            <person name="Vlamakis H."/>
            <person name="Clish C."/>
            <person name="Bullock K."/>
            <person name="Deik A."/>
            <person name="Scott J."/>
            <person name="Pierce K.A."/>
            <person name="Xavier R.J."/>
            <person name="Alm E.J."/>
        </authorList>
    </citation>
    <scope>NUCLEOTIDE SEQUENCE [LARGE SCALE GENOMIC DNA]</scope>
    <source>
        <strain evidence="8 9">BIOML-A10</strain>
    </source>
</reference>
<keyword evidence="5" id="KW-0998">Cell outer membrane</keyword>
<dbReference type="GO" id="GO:0009279">
    <property type="term" value="C:cell outer membrane"/>
    <property type="evidence" value="ECO:0007669"/>
    <property type="project" value="UniProtKB-SubCell"/>
</dbReference>
<dbReference type="Gene3D" id="1.25.40.390">
    <property type="match status" value="1"/>
</dbReference>
<dbReference type="InterPro" id="IPR033985">
    <property type="entry name" value="SusD-like_N"/>
</dbReference>
<evidence type="ECO:0000256" key="5">
    <source>
        <dbReference type="ARBA" id="ARBA00023237"/>
    </source>
</evidence>
<organism evidence="8 9">
    <name type="scientific">Bacteroides salyersiae</name>
    <dbReference type="NCBI Taxonomy" id="291644"/>
    <lineage>
        <taxon>Bacteria</taxon>
        <taxon>Pseudomonadati</taxon>
        <taxon>Bacteroidota</taxon>
        <taxon>Bacteroidia</taxon>
        <taxon>Bacteroidales</taxon>
        <taxon>Bacteroidaceae</taxon>
        <taxon>Bacteroides</taxon>
    </lineage>
</organism>
<dbReference type="Pfam" id="PF07980">
    <property type="entry name" value="SusD_RagB"/>
    <property type="match status" value="1"/>
</dbReference>
<dbReference type="InterPro" id="IPR012944">
    <property type="entry name" value="SusD_RagB_dom"/>
</dbReference>
<evidence type="ECO:0000313" key="8">
    <source>
        <dbReference type="EMBL" id="KAA3758236.1"/>
    </source>
</evidence>
<dbReference type="EMBL" id="VWMK01000028">
    <property type="protein sequence ID" value="KAA3758236.1"/>
    <property type="molecule type" value="Genomic_DNA"/>
</dbReference>
<dbReference type="AlphaFoldDB" id="A0A7J4XDB9"/>